<feature type="domain" description="Cation-transporting P-type ATPase N-terminal" evidence="19">
    <location>
        <begin position="15"/>
        <end position="89"/>
    </location>
</feature>
<keyword evidence="5" id="KW-0597">Phosphoprotein</keyword>
<name>A0A9D3PEV2_MEGAT</name>
<reference evidence="20" key="1">
    <citation type="submission" date="2021-01" db="EMBL/GenBank/DDBJ databases">
        <authorList>
            <person name="Zahm M."/>
            <person name="Roques C."/>
            <person name="Cabau C."/>
            <person name="Klopp C."/>
            <person name="Donnadieu C."/>
            <person name="Jouanno E."/>
            <person name="Lampietro C."/>
            <person name="Louis A."/>
            <person name="Herpin A."/>
            <person name="Echchiki A."/>
            <person name="Berthelot C."/>
            <person name="Parey E."/>
            <person name="Roest-Crollius H."/>
            <person name="Braasch I."/>
            <person name="Postlethwait J."/>
            <person name="Bobe J."/>
            <person name="Montfort J."/>
            <person name="Bouchez O."/>
            <person name="Begum T."/>
            <person name="Mejri S."/>
            <person name="Adams A."/>
            <person name="Chen W.-J."/>
            <person name="Guiguen Y."/>
        </authorList>
    </citation>
    <scope>NUCLEOTIDE SEQUENCE</scope>
    <source>
        <strain evidence="20">YG-15Mar2019-1</strain>
        <tissue evidence="20">Brain</tissue>
    </source>
</reference>
<dbReference type="SUPFAM" id="SSF81660">
    <property type="entry name" value="Metal cation-transporting ATPase, ATP-binding domain N"/>
    <property type="match status" value="1"/>
</dbReference>
<dbReference type="InterPro" id="IPR059000">
    <property type="entry name" value="ATPase_P-type_domA"/>
</dbReference>
<feature type="transmembrane region" description="Helical" evidence="18">
    <location>
        <begin position="1011"/>
        <end position="1030"/>
    </location>
</feature>
<keyword evidence="16 18" id="KW-0406">Ion transport</keyword>
<dbReference type="SMART" id="SM00831">
    <property type="entry name" value="Cation_ATPase_N"/>
    <property type="match status" value="1"/>
</dbReference>
<gene>
    <name evidence="20" type="ORF">MATL_G00220800</name>
</gene>
<dbReference type="GO" id="GO:0033017">
    <property type="term" value="C:sarcoplasmic reticulum membrane"/>
    <property type="evidence" value="ECO:0007669"/>
    <property type="project" value="UniProtKB-SubCell"/>
</dbReference>
<accession>A0A9D3PEV2</accession>
<protein>
    <recommendedName>
        <fullName evidence="18">Calcium-transporting ATPase</fullName>
        <ecNumber evidence="18">7.2.2.10</ecNumber>
    </recommendedName>
</protein>
<dbReference type="NCBIfam" id="TIGR01494">
    <property type="entry name" value="ATPase_P-type"/>
    <property type="match status" value="2"/>
</dbReference>
<feature type="transmembrane region" description="Helical" evidence="18">
    <location>
        <begin position="768"/>
        <end position="787"/>
    </location>
</feature>
<evidence type="ECO:0000313" key="20">
    <source>
        <dbReference type="EMBL" id="KAG7458498.1"/>
    </source>
</evidence>
<feature type="transmembrane region" description="Helical" evidence="18">
    <location>
        <begin position="72"/>
        <end position="90"/>
    </location>
</feature>
<dbReference type="NCBIfam" id="TIGR01116">
    <property type="entry name" value="ATPase-IIA1_Ca"/>
    <property type="match status" value="1"/>
</dbReference>
<dbReference type="InterPro" id="IPR023299">
    <property type="entry name" value="ATPase_P-typ_cyto_dom_N"/>
</dbReference>
<dbReference type="SUPFAM" id="SSF81653">
    <property type="entry name" value="Calcium ATPase, transduction domain A"/>
    <property type="match status" value="1"/>
</dbReference>
<dbReference type="OrthoDB" id="3352408at2759"/>
<dbReference type="PROSITE" id="PS00154">
    <property type="entry name" value="ATPASE_E1_E2"/>
    <property type="match status" value="1"/>
</dbReference>
<sequence length="1040" mass="113767">MAIGQVTEYCTGMDNAHTKTVEEVLGFFGVNESTGLSCEQLRKAREKWGPNELPAEEGKSLWALVLEQFEDLLVRILLLAACISFTLAWFEEGEGTITAFVEPFVILLILIANAIVGVWQERNAENAIEALKEYEPEMGKVYRQDRKSVQRVRARDIVPGDIVEVAVGDKVPADIRLTSIRSTTLRVDQSILTGESVSVLKHTDPVPDPRAVNQDKKNMLFSGTNIAAGRAMGVVVATGVQTEIGKIRDEMAATDPERTPLQQKLDQFGEQLSKVITLICVAVWGINVGHFSDPVHGGSWLRGAVYYFKIAVALAVAAIPEGLPAVITTCLALGTRRMARKNAIVRSLPSVETLGCTSVICSDKTGTLTTNQMSVCRMFVVDSVMGEQCTLNEFTVTGSTYAPEGEVYKDGVAVRCSQYEGLVEMASICALCNDSSLDYNEAKGVYEKVGEATETALCCLVEKMNVFDTDLHGLTPAERATACCSVIKQLMKKDLTLEFSRDRKSMSVFCSPNKLTRAPRRAFWSAAGGCGWGGGSRVPLSPPLREQLLGTVREWGTGRDTLRCLAMATRDTPPDPRSLSLDNSACFSEYESDLTFVGCVGMLDPPRKEVLGAVRMCRQAGIRVIMITGDNKGTALSICRRRQACRSARCFARVEPAHKSRIVEYLQSLSDITAMTGDGVNDAPALKKAEIGIAMGSGTAVAKSASEMILADDNFSTIVAAVEEGRAIYNNMKQFIRYLISSNIGEVVCIFLTAALGMPEALIPVQLLWVNLVTDGFPATALGFNPPDLDIMSRPPRSPKEPLISGWLFCRYLIIGCYVGAATVGAAAWWFMAAHDGPKLTFYQLSHYLQCREGHSEFAGVQCSVFESPYPMTMALSVLVTIEMCNALNSLSENQSLLKMPPWSNPWLVGAICLSMALHFLILYVDPLPVIFQIRPLSWPQWVTVLKMSLPVILMDEALKFLARNYIEPGYDLEREEEAARRRRGQGLGPDGGGAGLAGLLVTPIRQAFRGVSWSFVLISAPLLVWIYSLDSDITNIFWT</sequence>
<evidence type="ECO:0000256" key="18">
    <source>
        <dbReference type="RuleBase" id="RU361146"/>
    </source>
</evidence>
<feature type="transmembrane region" description="Helical" evidence="18">
    <location>
        <begin position="808"/>
        <end position="832"/>
    </location>
</feature>
<feature type="transmembrane region" description="Helical" evidence="18">
    <location>
        <begin position="304"/>
        <end position="333"/>
    </location>
</feature>
<keyword evidence="17 18" id="KW-0472">Membrane</keyword>
<keyword evidence="12" id="KW-0460">Magnesium</keyword>
<evidence type="ECO:0000256" key="6">
    <source>
        <dbReference type="ARBA" id="ARBA00022568"/>
    </source>
</evidence>
<dbReference type="InterPro" id="IPR023298">
    <property type="entry name" value="ATPase_P-typ_TM_dom_sf"/>
</dbReference>
<keyword evidence="13" id="KW-0703">Sarcoplasmic reticulum</keyword>
<feature type="transmembrane region" description="Helical" evidence="18">
    <location>
        <begin position="272"/>
        <end position="292"/>
    </location>
</feature>
<dbReference type="SFLD" id="SFLDG00002">
    <property type="entry name" value="C1.7:_P-type_atpase_like"/>
    <property type="match status" value="1"/>
</dbReference>
<dbReference type="PANTHER" id="PTHR42861">
    <property type="entry name" value="CALCIUM-TRANSPORTING ATPASE"/>
    <property type="match status" value="1"/>
</dbReference>
<evidence type="ECO:0000256" key="16">
    <source>
        <dbReference type="ARBA" id="ARBA00023065"/>
    </source>
</evidence>
<dbReference type="InterPro" id="IPR006068">
    <property type="entry name" value="ATPase_P-typ_cation-transptr_C"/>
</dbReference>
<keyword evidence="21" id="KW-1185">Reference proteome</keyword>
<feature type="transmembrane region" description="Helical" evidence="18">
    <location>
        <begin position="907"/>
        <end position="925"/>
    </location>
</feature>
<keyword evidence="10" id="KW-0256">Endoplasmic reticulum</keyword>
<dbReference type="Proteomes" id="UP001046870">
    <property type="component" value="Chromosome 20"/>
</dbReference>
<keyword evidence="15 18" id="KW-1133">Transmembrane helix</keyword>
<evidence type="ECO:0000256" key="14">
    <source>
        <dbReference type="ARBA" id="ARBA00022967"/>
    </source>
</evidence>
<comment type="cofactor">
    <cofactor evidence="1">
        <name>Mg(2+)</name>
        <dbReference type="ChEBI" id="CHEBI:18420"/>
    </cofactor>
</comment>
<dbReference type="GO" id="GO:0016887">
    <property type="term" value="F:ATP hydrolysis activity"/>
    <property type="evidence" value="ECO:0007669"/>
    <property type="project" value="InterPro"/>
</dbReference>
<evidence type="ECO:0000256" key="17">
    <source>
        <dbReference type="ARBA" id="ARBA00023136"/>
    </source>
</evidence>
<dbReference type="FunFam" id="1.20.1110.10:FF:000065">
    <property type="entry name" value="Sarcoplasmic/endoplasmic reticulum calcium ATPase 1"/>
    <property type="match status" value="3"/>
</dbReference>
<comment type="caution">
    <text evidence="20">The sequence shown here is derived from an EMBL/GenBank/DDBJ whole genome shotgun (WGS) entry which is preliminary data.</text>
</comment>
<organism evidence="20 21">
    <name type="scientific">Megalops atlanticus</name>
    <name type="common">Tarpon</name>
    <name type="synonym">Clupea gigantea</name>
    <dbReference type="NCBI Taxonomy" id="7932"/>
    <lineage>
        <taxon>Eukaryota</taxon>
        <taxon>Metazoa</taxon>
        <taxon>Chordata</taxon>
        <taxon>Craniata</taxon>
        <taxon>Vertebrata</taxon>
        <taxon>Euteleostomi</taxon>
        <taxon>Actinopterygii</taxon>
        <taxon>Neopterygii</taxon>
        <taxon>Teleostei</taxon>
        <taxon>Elopiformes</taxon>
        <taxon>Megalopidae</taxon>
        <taxon>Megalops</taxon>
    </lineage>
</organism>
<evidence type="ECO:0000256" key="11">
    <source>
        <dbReference type="ARBA" id="ARBA00022840"/>
    </source>
</evidence>
<keyword evidence="8" id="KW-0479">Metal-binding</keyword>
<proteinExistence type="inferred from homology"/>
<evidence type="ECO:0000256" key="4">
    <source>
        <dbReference type="ARBA" id="ARBA00005675"/>
    </source>
</evidence>
<evidence type="ECO:0000256" key="2">
    <source>
        <dbReference type="ARBA" id="ARBA00004326"/>
    </source>
</evidence>
<dbReference type="GO" id="GO:0005524">
    <property type="term" value="F:ATP binding"/>
    <property type="evidence" value="ECO:0007669"/>
    <property type="project" value="UniProtKB-KW"/>
</dbReference>
<dbReference type="EC" id="7.2.2.10" evidence="18"/>
<comment type="function">
    <text evidence="18">Catalyzes the hydrolysis of ATP coupled with the transport of calcium.</text>
</comment>
<dbReference type="SUPFAM" id="SSF81665">
    <property type="entry name" value="Calcium ATPase, transmembrane domain M"/>
    <property type="match status" value="1"/>
</dbReference>
<dbReference type="InterPro" id="IPR001757">
    <property type="entry name" value="P_typ_ATPase"/>
</dbReference>
<dbReference type="InterPro" id="IPR005782">
    <property type="entry name" value="P-type_ATPase_IIA"/>
</dbReference>
<feature type="transmembrane region" description="Helical" evidence="18">
    <location>
        <begin position="96"/>
        <end position="119"/>
    </location>
</feature>
<evidence type="ECO:0000256" key="1">
    <source>
        <dbReference type="ARBA" id="ARBA00001946"/>
    </source>
</evidence>
<dbReference type="Gene3D" id="1.20.1110.10">
    <property type="entry name" value="Calcium-transporting ATPase, transmembrane domain"/>
    <property type="match status" value="3"/>
</dbReference>
<dbReference type="GO" id="GO:0005388">
    <property type="term" value="F:P-type calcium transporter activity"/>
    <property type="evidence" value="ECO:0007669"/>
    <property type="project" value="UniProtKB-EC"/>
</dbReference>
<evidence type="ECO:0000256" key="8">
    <source>
        <dbReference type="ARBA" id="ARBA00022723"/>
    </source>
</evidence>
<keyword evidence="11 18" id="KW-0067">ATP-binding</keyword>
<keyword evidence="14" id="KW-1278">Translocase</keyword>
<dbReference type="SUPFAM" id="SSF56784">
    <property type="entry name" value="HAD-like"/>
    <property type="match status" value="1"/>
</dbReference>
<dbReference type="InterPro" id="IPR018303">
    <property type="entry name" value="ATPase_P-typ_P_site"/>
</dbReference>
<keyword evidence="6 18" id="KW-0109">Calcium transport</keyword>
<dbReference type="Pfam" id="PF00689">
    <property type="entry name" value="Cation_ATPase_C"/>
    <property type="match status" value="1"/>
</dbReference>
<evidence type="ECO:0000256" key="7">
    <source>
        <dbReference type="ARBA" id="ARBA00022692"/>
    </source>
</evidence>
<comment type="similarity">
    <text evidence="4 18">Belongs to the cation transport ATPase (P-type) (TC 3.A.3) family. Type IIA subfamily.</text>
</comment>
<dbReference type="SFLD" id="SFLDS00003">
    <property type="entry name" value="Haloacid_Dehalogenase"/>
    <property type="match status" value="1"/>
</dbReference>
<dbReference type="Pfam" id="PF00122">
    <property type="entry name" value="E1-E2_ATPase"/>
    <property type="match status" value="1"/>
</dbReference>
<dbReference type="EMBL" id="JAFDVH010000020">
    <property type="protein sequence ID" value="KAG7458498.1"/>
    <property type="molecule type" value="Genomic_DNA"/>
</dbReference>
<evidence type="ECO:0000259" key="19">
    <source>
        <dbReference type="SMART" id="SM00831"/>
    </source>
</evidence>
<dbReference type="SFLD" id="SFLDF00027">
    <property type="entry name" value="p-type_atpase"/>
    <property type="match status" value="1"/>
</dbReference>
<comment type="catalytic activity">
    <reaction evidence="18">
        <text>Ca(2+)(in) + ATP + H2O = Ca(2+)(out) + ADP + phosphate + H(+)</text>
        <dbReference type="Rhea" id="RHEA:18105"/>
        <dbReference type="ChEBI" id="CHEBI:15377"/>
        <dbReference type="ChEBI" id="CHEBI:15378"/>
        <dbReference type="ChEBI" id="CHEBI:29108"/>
        <dbReference type="ChEBI" id="CHEBI:30616"/>
        <dbReference type="ChEBI" id="CHEBI:43474"/>
        <dbReference type="ChEBI" id="CHEBI:456216"/>
        <dbReference type="EC" id="7.2.2.10"/>
    </reaction>
</comment>
<evidence type="ECO:0000256" key="12">
    <source>
        <dbReference type="ARBA" id="ARBA00022842"/>
    </source>
</evidence>
<keyword evidence="7 18" id="KW-0812">Transmembrane</keyword>
<dbReference type="InterPro" id="IPR008250">
    <property type="entry name" value="ATPase_P-typ_transduc_dom_A_sf"/>
</dbReference>
<evidence type="ECO:0000256" key="15">
    <source>
        <dbReference type="ARBA" id="ARBA00022989"/>
    </source>
</evidence>
<evidence type="ECO:0000256" key="9">
    <source>
        <dbReference type="ARBA" id="ARBA00022741"/>
    </source>
</evidence>
<dbReference type="InterPro" id="IPR044492">
    <property type="entry name" value="P_typ_ATPase_HD_dom"/>
</dbReference>
<dbReference type="InterPro" id="IPR036412">
    <property type="entry name" value="HAD-like_sf"/>
</dbReference>
<dbReference type="GO" id="GO:0046872">
    <property type="term" value="F:metal ion binding"/>
    <property type="evidence" value="ECO:0007669"/>
    <property type="project" value="UniProtKB-KW"/>
</dbReference>
<dbReference type="AlphaFoldDB" id="A0A9D3PEV2"/>
<dbReference type="CDD" id="cd02083">
    <property type="entry name" value="P-type_ATPase_SERCA"/>
    <property type="match status" value="1"/>
</dbReference>
<dbReference type="InterPro" id="IPR004014">
    <property type="entry name" value="ATPase_P-typ_cation-transptr_N"/>
</dbReference>
<evidence type="ECO:0000256" key="3">
    <source>
        <dbReference type="ARBA" id="ARBA00004477"/>
    </source>
</evidence>
<comment type="subcellular location">
    <subcellularLocation>
        <location evidence="3">Endoplasmic reticulum membrane</location>
        <topology evidence="3">Multi-pass membrane protein</topology>
    </subcellularLocation>
    <subcellularLocation>
        <location evidence="18">Membrane</location>
        <topology evidence="18">Multi-pass membrane protein</topology>
    </subcellularLocation>
    <subcellularLocation>
        <location evidence="2">Sarcoplasmic reticulum membrane</location>
        <topology evidence="2">Multi-pass membrane protein</topology>
    </subcellularLocation>
</comment>
<feature type="transmembrane region" description="Helical" evidence="18">
    <location>
        <begin position="735"/>
        <end position="756"/>
    </location>
</feature>
<evidence type="ECO:0000256" key="5">
    <source>
        <dbReference type="ARBA" id="ARBA00022553"/>
    </source>
</evidence>
<comment type="caution">
    <text evidence="18">Lacks conserved residue(s) required for the propagation of feature annotation.</text>
</comment>
<dbReference type="Pfam" id="PF00690">
    <property type="entry name" value="Cation_ATPase_N"/>
    <property type="match status" value="1"/>
</dbReference>
<evidence type="ECO:0000256" key="13">
    <source>
        <dbReference type="ARBA" id="ARBA00022951"/>
    </source>
</evidence>
<dbReference type="FunFam" id="3.40.1110.10:FF:000003">
    <property type="entry name" value="Calcium-transporting ATPase"/>
    <property type="match status" value="1"/>
</dbReference>
<keyword evidence="18" id="KW-0106">Calcium</keyword>
<keyword evidence="9 18" id="KW-0547">Nucleotide-binding</keyword>
<evidence type="ECO:0000313" key="21">
    <source>
        <dbReference type="Proteomes" id="UP001046870"/>
    </source>
</evidence>
<dbReference type="FunFam" id="2.70.150.10:FF:000143">
    <property type="entry name" value="Calcium-transporting ATPase"/>
    <property type="match status" value="1"/>
</dbReference>
<keyword evidence="18" id="KW-0813">Transport</keyword>
<evidence type="ECO:0000256" key="10">
    <source>
        <dbReference type="ARBA" id="ARBA00022824"/>
    </source>
</evidence>
<dbReference type="Pfam" id="PF08282">
    <property type="entry name" value="Hydrolase_3"/>
    <property type="match status" value="1"/>
</dbReference>
<dbReference type="PRINTS" id="PR00120">
    <property type="entry name" value="HATPASE"/>
</dbReference>
<dbReference type="Gene3D" id="3.40.1110.10">
    <property type="entry name" value="Calcium-transporting ATPase, cytoplasmic domain N"/>
    <property type="match status" value="1"/>
</dbReference>
<dbReference type="PRINTS" id="PR00119">
    <property type="entry name" value="CATATPASE"/>
</dbReference>
<dbReference type="Pfam" id="PF13246">
    <property type="entry name" value="Cation_ATPase"/>
    <property type="match status" value="1"/>
</dbReference>